<protein>
    <submittedName>
        <fullName evidence="1">Uncharacterized protein</fullName>
    </submittedName>
</protein>
<dbReference type="Proteomes" id="UP001259832">
    <property type="component" value="Unassembled WGS sequence"/>
</dbReference>
<reference evidence="1" key="1">
    <citation type="submission" date="2023-08" db="EMBL/GenBank/DDBJ databases">
        <title>Reference Genome Resource for the Citrus Pathogen Phytophthora citrophthora.</title>
        <authorList>
            <person name="Moller H."/>
            <person name="Coetzee B."/>
            <person name="Rose L.J."/>
            <person name="Van Niekerk J.M."/>
        </authorList>
    </citation>
    <scope>NUCLEOTIDE SEQUENCE</scope>
    <source>
        <strain evidence="1">STE-U-9442</strain>
    </source>
</reference>
<evidence type="ECO:0000313" key="1">
    <source>
        <dbReference type="EMBL" id="KAK1937744.1"/>
    </source>
</evidence>
<evidence type="ECO:0000313" key="2">
    <source>
        <dbReference type="Proteomes" id="UP001259832"/>
    </source>
</evidence>
<gene>
    <name evidence="1" type="ORF">P3T76_009481</name>
</gene>
<accession>A0AAD9GG38</accession>
<comment type="caution">
    <text evidence="1">The sequence shown here is derived from an EMBL/GenBank/DDBJ whole genome shotgun (WGS) entry which is preliminary data.</text>
</comment>
<name>A0AAD9GG38_9STRA</name>
<proteinExistence type="predicted"/>
<organism evidence="1 2">
    <name type="scientific">Phytophthora citrophthora</name>
    <dbReference type="NCBI Taxonomy" id="4793"/>
    <lineage>
        <taxon>Eukaryota</taxon>
        <taxon>Sar</taxon>
        <taxon>Stramenopiles</taxon>
        <taxon>Oomycota</taxon>
        <taxon>Peronosporomycetes</taxon>
        <taxon>Peronosporales</taxon>
        <taxon>Peronosporaceae</taxon>
        <taxon>Phytophthora</taxon>
    </lineage>
</organism>
<sequence length="113" mass="12330">MAPKHGLWEIVHTRNDSRAHNHPPSEDARVHVCHRQRAAASIDEVGYCDSVQALVEAQTAAGVSVSSSRATISQTDPNSNVTLKGIANRRNAVRRRELSTQTSMEALIFELSG</sequence>
<dbReference type="AlphaFoldDB" id="A0AAD9GG38"/>
<dbReference type="EMBL" id="JASMQC010000019">
    <property type="protein sequence ID" value="KAK1937744.1"/>
    <property type="molecule type" value="Genomic_DNA"/>
</dbReference>
<keyword evidence="2" id="KW-1185">Reference proteome</keyword>